<reference evidence="10" key="1">
    <citation type="submission" date="2021-05" db="EMBL/GenBank/DDBJ databases">
        <title>The genome of the haptophyte Pavlova lutheri (Diacronema luteri, Pavlovales) - a model for lipid biosynthesis in eukaryotic algae.</title>
        <authorList>
            <person name="Hulatt C.J."/>
            <person name="Posewitz M.C."/>
        </authorList>
    </citation>
    <scope>NUCLEOTIDE SEQUENCE</scope>
    <source>
        <strain evidence="10">NIVA-4/92</strain>
    </source>
</reference>
<dbReference type="Proteomes" id="UP000751190">
    <property type="component" value="Unassembled WGS sequence"/>
</dbReference>
<keyword evidence="8" id="KW-0131">Cell cycle</keyword>
<name>A0A8J5XD77_DIALT</name>
<accession>A0A8J5XD77</accession>
<evidence type="ECO:0000256" key="6">
    <source>
        <dbReference type="ARBA" id="ARBA00022838"/>
    </source>
</evidence>
<evidence type="ECO:0000256" key="3">
    <source>
        <dbReference type="ARBA" id="ARBA00022454"/>
    </source>
</evidence>
<dbReference type="GO" id="GO:0005634">
    <property type="term" value="C:nucleus"/>
    <property type="evidence" value="ECO:0007669"/>
    <property type="project" value="InterPro"/>
</dbReference>
<comment type="caution">
    <text evidence="10">The sequence shown here is derived from an EMBL/GenBank/DDBJ whole genome shotgun (WGS) entry which is preliminary data.</text>
</comment>
<sequence>MSAAVDARGGFFHTSPRDVIDDLVNHVNLCAADALEALEHVLRDERLADAESIKLGVDQFQLKVQRTIDAKMDKFEEYALRNIFLVPDDLVVYDADERDGEQPAGAEPVAVLDADLVALAERVHSAIAARRALIAELRQLRQQAAAQQVYAPALAPLASLGSVEPGAHDGDVQLRTAVLALESGVCTLDQIREEVVSRLSHSALAGGADVPMQLAPAIQTGDLEDLARLSRTLRALG</sequence>
<evidence type="ECO:0000256" key="7">
    <source>
        <dbReference type="ARBA" id="ARBA00023054"/>
    </source>
</evidence>
<protein>
    <submittedName>
        <fullName evidence="10">Uncharacterized protein</fullName>
    </submittedName>
</protein>
<comment type="similarity">
    <text evidence="2">Belongs to the mis12 family.</text>
</comment>
<organism evidence="10 11">
    <name type="scientific">Diacronema lutheri</name>
    <name type="common">Unicellular marine alga</name>
    <name type="synonym">Monochrysis lutheri</name>
    <dbReference type="NCBI Taxonomy" id="2081491"/>
    <lineage>
        <taxon>Eukaryota</taxon>
        <taxon>Haptista</taxon>
        <taxon>Haptophyta</taxon>
        <taxon>Pavlovophyceae</taxon>
        <taxon>Pavlovales</taxon>
        <taxon>Pavlovaceae</taxon>
        <taxon>Diacronema</taxon>
    </lineage>
</organism>
<evidence type="ECO:0000256" key="2">
    <source>
        <dbReference type="ARBA" id="ARBA00008643"/>
    </source>
</evidence>
<keyword evidence="4" id="KW-0132">Cell division</keyword>
<comment type="subcellular location">
    <subcellularLocation>
        <location evidence="1">Chromosome</location>
        <location evidence="1">Centromere</location>
        <location evidence="1">Kinetochore</location>
    </subcellularLocation>
</comment>
<dbReference type="Pfam" id="PF05859">
    <property type="entry name" value="Mis12"/>
    <property type="match status" value="1"/>
</dbReference>
<gene>
    <name evidence="10" type="ORF">KFE25_009951</name>
</gene>
<keyword evidence="5" id="KW-0498">Mitosis</keyword>
<dbReference type="GO" id="GO:0000070">
    <property type="term" value="P:mitotic sister chromatid segregation"/>
    <property type="evidence" value="ECO:0007669"/>
    <property type="project" value="TreeGrafter"/>
</dbReference>
<keyword evidence="7" id="KW-0175">Coiled coil</keyword>
<evidence type="ECO:0000256" key="1">
    <source>
        <dbReference type="ARBA" id="ARBA00004629"/>
    </source>
</evidence>
<dbReference type="AlphaFoldDB" id="A0A8J5XD77"/>
<evidence type="ECO:0000313" key="11">
    <source>
        <dbReference type="Proteomes" id="UP000751190"/>
    </source>
</evidence>
<proteinExistence type="inferred from homology"/>
<dbReference type="GO" id="GO:0051382">
    <property type="term" value="P:kinetochore assembly"/>
    <property type="evidence" value="ECO:0007669"/>
    <property type="project" value="TreeGrafter"/>
</dbReference>
<evidence type="ECO:0000313" key="10">
    <source>
        <dbReference type="EMBL" id="KAG8464583.1"/>
    </source>
</evidence>
<dbReference type="PANTHER" id="PTHR14527">
    <property type="entry name" value="PROTEIN MIS12 HOMOLOG"/>
    <property type="match status" value="1"/>
</dbReference>
<keyword evidence="11" id="KW-1185">Reference proteome</keyword>
<dbReference type="InterPro" id="IPR008685">
    <property type="entry name" value="Centromere_Mis12"/>
</dbReference>
<dbReference type="OMA" id="LMQVEDD"/>
<dbReference type="GO" id="GO:0051301">
    <property type="term" value="P:cell division"/>
    <property type="evidence" value="ECO:0007669"/>
    <property type="project" value="UniProtKB-KW"/>
</dbReference>
<keyword evidence="6" id="KW-0995">Kinetochore</keyword>
<evidence type="ECO:0000256" key="5">
    <source>
        <dbReference type="ARBA" id="ARBA00022776"/>
    </source>
</evidence>
<dbReference type="OrthoDB" id="1884855at2759"/>
<evidence type="ECO:0000256" key="8">
    <source>
        <dbReference type="ARBA" id="ARBA00023306"/>
    </source>
</evidence>
<dbReference type="GO" id="GO:0000444">
    <property type="term" value="C:MIS12/MIND type complex"/>
    <property type="evidence" value="ECO:0007669"/>
    <property type="project" value="TreeGrafter"/>
</dbReference>
<keyword evidence="3" id="KW-0158">Chromosome</keyword>
<dbReference type="PANTHER" id="PTHR14527:SF2">
    <property type="entry name" value="PROTEIN MIS12 HOMOLOG"/>
    <property type="match status" value="1"/>
</dbReference>
<evidence type="ECO:0000256" key="4">
    <source>
        <dbReference type="ARBA" id="ARBA00022618"/>
    </source>
</evidence>
<evidence type="ECO:0000256" key="9">
    <source>
        <dbReference type="ARBA" id="ARBA00023328"/>
    </source>
</evidence>
<keyword evidence="9" id="KW-0137">Centromere</keyword>
<dbReference type="EMBL" id="JAGTXO010000012">
    <property type="protein sequence ID" value="KAG8464583.1"/>
    <property type="molecule type" value="Genomic_DNA"/>
</dbReference>